<proteinExistence type="predicted"/>
<dbReference type="Gene3D" id="3.40.50.80">
    <property type="entry name" value="Nucleotide-binding domain of ferredoxin-NADP reductase (FNR) module"/>
    <property type="match status" value="1"/>
</dbReference>
<dbReference type="InterPro" id="IPR001433">
    <property type="entry name" value="OxRdtase_FAD/NAD-bd"/>
</dbReference>
<reference evidence="2 3" key="1">
    <citation type="submission" date="2019-07" db="EMBL/GenBank/DDBJ databases">
        <title>De Novo Assembly of kiwifruit Actinidia rufa.</title>
        <authorList>
            <person name="Sugita-Konishi S."/>
            <person name="Sato K."/>
            <person name="Mori E."/>
            <person name="Abe Y."/>
            <person name="Kisaki G."/>
            <person name="Hamano K."/>
            <person name="Suezawa K."/>
            <person name="Otani M."/>
            <person name="Fukuda T."/>
            <person name="Manabe T."/>
            <person name="Gomi K."/>
            <person name="Tabuchi M."/>
            <person name="Akimitsu K."/>
            <person name="Kataoka I."/>
        </authorList>
    </citation>
    <scope>NUCLEOTIDE SEQUENCE [LARGE SCALE GENOMIC DNA]</scope>
    <source>
        <strain evidence="3">cv. Fuchu</strain>
    </source>
</reference>
<dbReference type="InterPro" id="IPR017938">
    <property type="entry name" value="Riboflavin_synthase-like_b-brl"/>
</dbReference>
<dbReference type="Proteomes" id="UP000585474">
    <property type="component" value="Unassembled WGS sequence"/>
</dbReference>
<dbReference type="GO" id="GO:0016491">
    <property type="term" value="F:oxidoreductase activity"/>
    <property type="evidence" value="ECO:0007669"/>
    <property type="project" value="InterPro"/>
</dbReference>
<gene>
    <name evidence="2" type="ORF">Acr_29g0006940</name>
</gene>
<dbReference type="CDD" id="cd00322">
    <property type="entry name" value="FNR_like"/>
    <property type="match status" value="1"/>
</dbReference>
<comment type="caution">
    <text evidence="2">The sequence shown here is derived from an EMBL/GenBank/DDBJ whole genome shotgun (WGS) entry which is preliminary data.</text>
</comment>
<name>A0A7J0HER8_9ERIC</name>
<dbReference type="OrthoDB" id="1856718at2759"/>
<evidence type="ECO:0000259" key="1">
    <source>
        <dbReference type="Pfam" id="PF00175"/>
    </source>
</evidence>
<dbReference type="AlphaFoldDB" id="A0A7J0HER8"/>
<dbReference type="SUPFAM" id="SSF63380">
    <property type="entry name" value="Riboflavin synthase domain-like"/>
    <property type="match status" value="1"/>
</dbReference>
<accession>A0A7J0HER8</accession>
<dbReference type="InterPro" id="IPR039261">
    <property type="entry name" value="FNR_nucleotide-bd"/>
</dbReference>
<keyword evidence="3" id="KW-1185">Reference proteome</keyword>
<organism evidence="2 3">
    <name type="scientific">Actinidia rufa</name>
    <dbReference type="NCBI Taxonomy" id="165716"/>
    <lineage>
        <taxon>Eukaryota</taxon>
        <taxon>Viridiplantae</taxon>
        <taxon>Streptophyta</taxon>
        <taxon>Embryophyta</taxon>
        <taxon>Tracheophyta</taxon>
        <taxon>Spermatophyta</taxon>
        <taxon>Magnoliopsida</taxon>
        <taxon>eudicotyledons</taxon>
        <taxon>Gunneridae</taxon>
        <taxon>Pentapetalae</taxon>
        <taxon>asterids</taxon>
        <taxon>Ericales</taxon>
        <taxon>Actinidiaceae</taxon>
        <taxon>Actinidia</taxon>
    </lineage>
</organism>
<dbReference type="EMBL" id="BJWL01000029">
    <property type="protein sequence ID" value="GFZ21532.1"/>
    <property type="molecule type" value="Genomic_DNA"/>
</dbReference>
<dbReference type="PANTHER" id="PTHR47215">
    <property type="match status" value="1"/>
</dbReference>
<protein>
    <recommendedName>
        <fullName evidence="1">Oxidoreductase FAD/NAD(P)-binding domain-containing protein</fullName>
    </recommendedName>
</protein>
<dbReference type="Gene3D" id="2.40.30.10">
    <property type="entry name" value="Translation factors"/>
    <property type="match status" value="1"/>
</dbReference>
<sequence length="242" mass="26065">MALTFPATATISKDTTTWTSAPLADVSYAGERLCYVTADLSNSPGLVANFVRPGQYLQIRIPDTLVNPRPSAAYFYIASPVGQKNEFEFLVKSVPGTTAGVLCTLKKGDVIELSGIDGSGFEMDQLLPPEAYPTVLLFTTGYGIGPVRSLIKTGFSANKRSDVRLYYGVKNLQSMAYQDEFKDWEASGVKVIPVLSDPPANWNGASGHVQNVYLKDNPIADALTTGAVISGNPNMIKFFPPV</sequence>
<dbReference type="SUPFAM" id="SSF52343">
    <property type="entry name" value="Ferredoxin reductase-like, C-terminal NADP-linked domain"/>
    <property type="match status" value="1"/>
</dbReference>
<dbReference type="PANTHER" id="PTHR47215:SF1">
    <property type="entry name" value="F9L1.8 PROTEIN"/>
    <property type="match status" value="1"/>
</dbReference>
<evidence type="ECO:0000313" key="2">
    <source>
        <dbReference type="EMBL" id="GFZ21532.1"/>
    </source>
</evidence>
<feature type="domain" description="Oxidoreductase FAD/NAD(P)-binding" evidence="1">
    <location>
        <begin position="139"/>
        <end position="238"/>
    </location>
</feature>
<evidence type="ECO:0000313" key="3">
    <source>
        <dbReference type="Proteomes" id="UP000585474"/>
    </source>
</evidence>
<dbReference type="Pfam" id="PF00175">
    <property type="entry name" value="NAD_binding_1"/>
    <property type="match status" value="1"/>
</dbReference>